<protein>
    <submittedName>
        <fullName evidence="1">Uncharacterized protein</fullName>
    </submittedName>
</protein>
<organism evidence="1 2">
    <name type="scientific">Catharanthus roseus</name>
    <name type="common">Madagascar periwinkle</name>
    <name type="synonym">Vinca rosea</name>
    <dbReference type="NCBI Taxonomy" id="4058"/>
    <lineage>
        <taxon>Eukaryota</taxon>
        <taxon>Viridiplantae</taxon>
        <taxon>Streptophyta</taxon>
        <taxon>Embryophyta</taxon>
        <taxon>Tracheophyta</taxon>
        <taxon>Spermatophyta</taxon>
        <taxon>Magnoliopsida</taxon>
        <taxon>eudicotyledons</taxon>
        <taxon>Gunneridae</taxon>
        <taxon>Pentapetalae</taxon>
        <taxon>asterids</taxon>
        <taxon>lamiids</taxon>
        <taxon>Gentianales</taxon>
        <taxon>Apocynaceae</taxon>
        <taxon>Rauvolfioideae</taxon>
        <taxon>Vinceae</taxon>
        <taxon>Catharanthinae</taxon>
        <taxon>Catharanthus</taxon>
    </lineage>
</organism>
<reference evidence="2" key="1">
    <citation type="journal article" date="2023" name="Nat. Plants">
        <title>Single-cell RNA sequencing provides a high-resolution roadmap for understanding the multicellular compartmentation of specialized metabolism.</title>
        <authorList>
            <person name="Sun S."/>
            <person name="Shen X."/>
            <person name="Li Y."/>
            <person name="Li Y."/>
            <person name="Wang S."/>
            <person name="Li R."/>
            <person name="Zhang H."/>
            <person name="Shen G."/>
            <person name="Guo B."/>
            <person name="Wei J."/>
            <person name="Xu J."/>
            <person name="St-Pierre B."/>
            <person name="Chen S."/>
            <person name="Sun C."/>
        </authorList>
    </citation>
    <scope>NUCLEOTIDE SEQUENCE [LARGE SCALE GENOMIC DNA]</scope>
</reference>
<gene>
    <name evidence="1" type="ORF">M9H77_36961</name>
</gene>
<evidence type="ECO:0000313" key="2">
    <source>
        <dbReference type="Proteomes" id="UP001060085"/>
    </source>
</evidence>
<dbReference type="Proteomes" id="UP001060085">
    <property type="component" value="Linkage Group LG08"/>
</dbReference>
<dbReference type="EMBL" id="CM044708">
    <property type="protein sequence ID" value="KAI5650956.1"/>
    <property type="molecule type" value="Genomic_DNA"/>
</dbReference>
<name>A0ACB9ZUL6_CATRO</name>
<proteinExistence type="predicted"/>
<evidence type="ECO:0000313" key="1">
    <source>
        <dbReference type="EMBL" id="KAI5650956.1"/>
    </source>
</evidence>
<keyword evidence="2" id="KW-1185">Reference proteome</keyword>
<comment type="caution">
    <text evidence="1">The sequence shown here is derived from an EMBL/GenBank/DDBJ whole genome shotgun (WGS) entry which is preliminary data.</text>
</comment>
<sequence length="677" mass="78025">MSIPSSAAPNFNPGQPIEVLKKEEKEGAAVSFWLPAKVAPWSLGKRKRSMMYVEFETPKAPGEDAGTPLREWVEVVYVRPSPGAEPLCKRFNVGAVVEAFDEEKKGWRKARVLEIFENYKYEVLLTSDDENVGFQSVALHPYNSRVHRVWNDGCWVPPLAPEFAIEQRDVAEMINCFWNNEGLSDNCTCPMMKPKKPSSEADVASKKRLKIKIRYGTKRALPNFVKGMEVEVKGRVEQFRGAWYQATIVALMADNSFMVEYHTLKTEDETEFLSEAADAESIRPCPPIQNVEQFEPLAPVDAWYKEGWWKGHISRVMDGSNYMVCFNNTKREIVFKHNNLRPHQEWIEGQWVASSKITLTEMEENSKELKSPTRCSGNKSVQFRKGMRVEVKSDEEGYEGAWYTAVILDPADNDRFMVEYQTLKTDDMSHPLTEFADASYIRPCPPLSQRIDRYKMHEEVDAWYNEGWWVGVISKVLSGLKYTVYFLPTKEEMEFSHRDLRPHQEWIGGKWITAFKENSKLPKNSKIGKLKGQNGGGTSVAYFKAGAKVEVKSDEVGYEGSWFTAHIARYVSKGKYLVQYQTLKTDNKKEFLNDVVDVEYMRPPPPLVQQTKRFKPKEKVDAWYNEGWWVGEIKKVKKDGKYLVYFKLSNEVLDCDHADLRPHQDWINGEWIPNIGV</sequence>
<accession>A0ACB9ZUL6</accession>